<feature type="chain" id="PRO_5043788224" evidence="1">
    <location>
        <begin position="21"/>
        <end position="62"/>
    </location>
</feature>
<keyword evidence="1" id="KW-0732">Signal</keyword>
<sequence length="62" mass="6809">MSLAMLALTTTLSATTTVFAMSKQQQEVPRIAAEALVYGEAEVGKNDENLFISVFCCNHHYL</sequence>
<comment type="caution">
    <text evidence="2">The sequence shown here is derived from an EMBL/GenBank/DDBJ whole genome shotgun (WGS) entry which is preliminary data.</text>
</comment>
<gene>
    <name evidence="2" type="ORF">CFP56_039596</name>
</gene>
<reference evidence="2 3" key="1">
    <citation type="journal article" date="2018" name="Sci. Data">
        <title>The draft genome sequence of cork oak.</title>
        <authorList>
            <person name="Ramos A.M."/>
            <person name="Usie A."/>
            <person name="Barbosa P."/>
            <person name="Barros P.M."/>
            <person name="Capote T."/>
            <person name="Chaves I."/>
            <person name="Simoes F."/>
            <person name="Abreu I."/>
            <person name="Carrasquinho I."/>
            <person name="Faro C."/>
            <person name="Guimaraes J.B."/>
            <person name="Mendonca D."/>
            <person name="Nobrega F."/>
            <person name="Rodrigues L."/>
            <person name="Saibo N.J.M."/>
            <person name="Varela M.C."/>
            <person name="Egas C."/>
            <person name="Matos J."/>
            <person name="Miguel C.M."/>
            <person name="Oliveira M.M."/>
            <person name="Ricardo C.P."/>
            <person name="Goncalves S."/>
        </authorList>
    </citation>
    <scope>NUCLEOTIDE SEQUENCE [LARGE SCALE GENOMIC DNA]</scope>
    <source>
        <strain evidence="3">cv. HL8</strain>
    </source>
</reference>
<evidence type="ECO:0000256" key="1">
    <source>
        <dbReference type="SAM" id="SignalP"/>
    </source>
</evidence>
<dbReference type="EMBL" id="PKMF04000767">
    <property type="protein sequence ID" value="KAK7819718.1"/>
    <property type="molecule type" value="Genomic_DNA"/>
</dbReference>
<evidence type="ECO:0000313" key="3">
    <source>
        <dbReference type="Proteomes" id="UP000237347"/>
    </source>
</evidence>
<dbReference type="AlphaFoldDB" id="A0AAW0IZR9"/>
<keyword evidence="3" id="KW-1185">Reference proteome</keyword>
<accession>A0AAW0IZR9</accession>
<name>A0AAW0IZR9_QUESU</name>
<organism evidence="2 3">
    <name type="scientific">Quercus suber</name>
    <name type="common">Cork oak</name>
    <dbReference type="NCBI Taxonomy" id="58331"/>
    <lineage>
        <taxon>Eukaryota</taxon>
        <taxon>Viridiplantae</taxon>
        <taxon>Streptophyta</taxon>
        <taxon>Embryophyta</taxon>
        <taxon>Tracheophyta</taxon>
        <taxon>Spermatophyta</taxon>
        <taxon>Magnoliopsida</taxon>
        <taxon>eudicotyledons</taxon>
        <taxon>Gunneridae</taxon>
        <taxon>Pentapetalae</taxon>
        <taxon>rosids</taxon>
        <taxon>fabids</taxon>
        <taxon>Fagales</taxon>
        <taxon>Fagaceae</taxon>
        <taxon>Quercus</taxon>
    </lineage>
</organism>
<evidence type="ECO:0000313" key="2">
    <source>
        <dbReference type="EMBL" id="KAK7819718.1"/>
    </source>
</evidence>
<dbReference type="Proteomes" id="UP000237347">
    <property type="component" value="Unassembled WGS sequence"/>
</dbReference>
<proteinExistence type="predicted"/>
<feature type="signal peptide" evidence="1">
    <location>
        <begin position="1"/>
        <end position="20"/>
    </location>
</feature>
<protein>
    <submittedName>
        <fullName evidence="2">Uncharacterized protein</fullName>
    </submittedName>
</protein>